<dbReference type="Proteomes" id="UP000034188">
    <property type="component" value="Unassembled WGS sequence"/>
</dbReference>
<dbReference type="InterPro" id="IPR050834">
    <property type="entry name" value="Glycosyltransf_2"/>
</dbReference>
<dbReference type="InterPro" id="IPR029044">
    <property type="entry name" value="Nucleotide-diphossugar_trans"/>
</dbReference>
<evidence type="ECO:0000313" key="5">
    <source>
        <dbReference type="EMBL" id="KKG62764.1"/>
    </source>
</evidence>
<dbReference type="Gene3D" id="3.90.550.10">
    <property type="entry name" value="Spore Coat Polysaccharide Biosynthesis Protein SpsA, Chain A"/>
    <property type="match status" value="1"/>
</dbReference>
<evidence type="ECO:0000313" key="3">
    <source>
        <dbReference type="EMBL" id="KKG37003.1"/>
    </source>
</evidence>
<evidence type="ECO:0000313" key="10">
    <source>
        <dbReference type="EMBL" id="KKH00482.1"/>
    </source>
</evidence>
<feature type="transmembrane region" description="Helical" evidence="1">
    <location>
        <begin position="243"/>
        <end position="264"/>
    </location>
</feature>
<dbReference type="Proteomes" id="UP000034566">
    <property type="component" value="Unassembled WGS sequence"/>
</dbReference>
<dbReference type="RefSeq" id="WP_048038825.1">
    <property type="nucleotide sequence ID" value="NZ_JJPC01000032.1"/>
</dbReference>
<dbReference type="Proteomes" id="UP000034298">
    <property type="component" value="Unassembled WGS sequence"/>
</dbReference>
<sequence length="314" mass="36303">MHDIILMPCPEVSIIILTRNGKATIGECLKQVYAQNYTNFEVIVIDSASTDGTPDIVNNFPVRFFSIDVKDFGHGKTRNYGAKLSKGKYLAYLTQDASPFNEHWLENLIRNFSDEEVAGVYSRNVPRLDCDPFEARYISSGWGSDREVKSMQNCRNYKKLVFFSNTSSCIRKDTWEKFPFNELLVQTEDQDWSKRVLEAGYKIVYDPGSVVVHSHNNSLKILFKKYFDAGTAHIQIFKNRNNVYLPLIPFFAAISTLLDIRFMFFNNYETINIIKWVPRAVVRHFVEATAFWLGLHFDILPQALKRKFTASGHY</sequence>
<evidence type="ECO:0000313" key="6">
    <source>
        <dbReference type="EMBL" id="KKG63031.1"/>
    </source>
</evidence>
<dbReference type="EMBL" id="JJQQ01000026">
    <property type="protein sequence ID" value="KKH69516.1"/>
    <property type="molecule type" value="Genomic_DNA"/>
</dbReference>
<evidence type="ECO:0000313" key="20">
    <source>
        <dbReference type="Proteomes" id="UP000034298"/>
    </source>
</evidence>
<dbReference type="Proteomes" id="UP000033835">
    <property type="component" value="Unassembled WGS sequence"/>
</dbReference>
<dbReference type="GO" id="GO:0044010">
    <property type="term" value="P:single-species biofilm formation"/>
    <property type="evidence" value="ECO:0007669"/>
    <property type="project" value="TreeGrafter"/>
</dbReference>
<dbReference type="PANTHER" id="PTHR43685">
    <property type="entry name" value="GLYCOSYLTRANSFERASE"/>
    <property type="match status" value="1"/>
</dbReference>
<evidence type="ECO:0000259" key="2">
    <source>
        <dbReference type="Pfam" id="PF00535"/>
    </source>
</evidence>
<dbReference type="Proteomes" id="UP000033933">
    <property type="component" value="Unassembled WGS sequence"/>
</dbReference>
<dbReference type="PATRIC" id="fig|2209.42.peg.1312"/>
<dbReference type="EMBL" id="JJPJ01000061">
    <property type="protein sequence ID" value="KKG63031.1"/>
    <property type="molecule type" value="Genomic_DNA"/>
</dbReference>
<evidence type="ECO:0000313" key="9">
    <source>
        <dbReference type="EMBL" id="KKH00147.1"/>
    </source>
</evidence>
<protein>
    <recommendedName>
        <fullName evidence="2">Glycosyltransferase 2-like domain-containing protein</fullName>
    </recommendedName>
</protein>
<evidence type="ECO:0000313" key="11">
    <source>
        <dbReference type="EMBL" id="KKH01021.1"/>
    </source>
</evidence>
<keyword evidence="1" id="KW-0472">Membrane</keyword>
<dbReference type="EMBL" id="JJPI01000144">
    <property type="protein sequence ID" value="KKG49958.1"/>
    <property type="molecule type" value="Genomic_DNA"/>
</dbReference>
<dbReference type="EMBL" id="JJPL01000107">
    <property type="protein sequence ID" value="KKG62764.1"/>
    <property type="molecule type" value="Genomic_DNA"/>
</dbReference>
<evidence type="ECO:0000313" key="23">
    <source>
        <dbReference type="Proteomes" id="UP000034566"/>
    </source>
</evidence>
<accession>A0A0F8GF77</accession>
<feature type="domain" description="Glycosyltransferase 2-like" evidence="2">
    <location>
        <begin position="13"/>
        <end position="164"/>
    </location>
</feature>
<dbReference type="EMBL" id="JJPV01000058">
    <property type="protein sequence ID" value="KKH00147.1"/>
    <property type="molecule type" value="Genomic_DNA"/>
</dbReference>
<proteinExistence type="predicted"/>
<evidence type="ECO:0000313" key="14">
    <source>
        <dbReference type="Proteomes" id="UP000033835"/>
    </source>
</evidence>
<dbReference type="Proteomes" id="UP000034253">
    <property type="component" value="Unassembled WGS sequence"/>
</dbReference>
<name>A0A0F8GF77_METMZ</name>
<dbReference type="InterPro" id="IPR001173">
    <property type="entry name" value="Glyco_trans_2-like"/>
</dbReference>
<evidence type="ECO:0000313" key="21">
    <source>
        <dbReference type="Proteomes" id="UP000034424"/>
    </source>
</evidence>
<keyword evidence="1" id="KW-1133">Transmembrane helix</keyword>
<dbReference type="EMBL" id="JJPK01000034">
    <property type="protein sequence ID" value="KKG63609.1"/>
    <property type="molecule type" value="Genomic_DNA"/>
</dbReference>
<evidence type="ECO:0000313" key="16">
    <source>
        <dbReference type="Proteomes" id="UP000034188"/>
    </source>
</evidence>
<dbReference type="Proteomes" id="UP000034468">
    <property type="component" value="Unassembled WGS sequence"/>
</dbReference>
<evidence type="ECO:0000313" key="4">
    <source>
        <dbReference type="EMBL" id="KKG49958.1"/>
    </source>
</evidence>
<gene>
    <name evidence="3" type="ORF">DU30_15405</name>
    <name evidence="4" type="ORF">DU33_05815</name>
    <name evidence="8" type="ORF">DU43_08535</name>
    <name evidence="7" type="ORF">DU45_16500</name>
    <name evidence="11" type="ORF">DU56_03705</name>
    <name evidence="12" type="ORF">DU58_14095</name>
    <name evidence="6" type="ORF">DU64_01930</name>
    <name evidence="10" type="ORF">DU66_02810</name>
    <name evidence="5" type="ORF">DU67_00560</name>
    <name evidence="9" type="ORF">DU68_03885</name>
    <name evidence="13" type="ORF">DU87_17255</name>
</gene>
<reference evidence="14 15" key="1">
    <citation type="journal article" date="2015" name="ISME J.">
        <title>Genomic and phenotypic differentiation among Methanosarcina mazei populations from Columbia River sediment.</title>
        <authorList>
            <person name="Youngblut N.D."/>
            <person name="Wirth J.S."/>
            <person name="Henriksen J.R."/>
            <person name="Smith M."/>
            <person name="Simon H."/>
            <person name="Metcalf W.W."/>
            <person name="Whitaker R.J."/>
        </authorList>
    </citation>
    <scope>NUCLEOTIDE SEQUENCE [LARGE SCALE GENOMIC DNA]</scope>
    <source>
        <strain evidence="12 17">1.F.A.2.8</strain>
        <strain evidence="13 15">1.H.M.0.1</strain>
        <strain evidence="3 20">3.F.A.1B.1</strain>
        <strain evidence="4 16">3.F.T.1A.1</strain>
        <strain evidence="6 19">3.F.T.1A.2</strain>
        <strain evidence="7 23">3.F.T.1A.4</strain>
        <strain evidence="5 21">3.F.T.2.1</strain>
        <strain evidence="8">3.H.A.1A.1</strain>
        <strain evidence="10 22">3.H.M.1B.1</strain>
        <strain evidence="9 14">3.H.M.1B.2</strain>
        <strain evidence="11 18">3.H.M.1B.5</strain>
    </source>
</reference>
<organism evidence="6 19">
    <name type="scientific">Methanosarcina mazei</name>
    <name type="common">Methanosarcina frisia</name>
    <dbReference type="NCBI Taxonomy" id="2209"/>
    <lineage>
        <taxon>Archaea</taxon>
        <taxon>Methanobacteriati</taxon>
        <taxon>Methanobacteriota</taxon>
        <taxon>Stenosarchaea group</taxon>
        <taxon>Methanomicrobia</taxon>
        <taxon>Methanosarcinales</taxon>
        <taxon>Methanosarcinaceae</taxon>
        <taxon>Methanosarcina</taxon>
    </lineage>
</organism>
<dbReference type="Proteomes" id="UP000034227">
    <property type="component" value="Unassembled WGS sequence"/>
</dbReference>
<dbReference type="EMBL" id="JJQD01000108">
    <property type="protein sequence ID" value="KKH27856.1"/>
    <property type="molecule type" value="Genomic_DNA"/>
</dbReference>
<comment type="caution">
    <text evidence="6">The sequence shown here is derived from an EMBL/GenBank/DDBJ whole genome shotgun (WGS) entry which is preliminary data.</text>
</comment>
<dbReference type="SUPFAM" id="SSF53448">
    <property type="entry name" value="Nucleotide-diphospho-sugar transferases"/>
    <property type="match status" value="1"/>
</dbReference>
<evidence type="ECO:0000256" key="1">
    <source>
        <dbReference type="SAM" id="Phobius"/>
    </source>
</evidence>
<evidence type="ECO:0000313" key="13">
    <source>
        <dbReference type="EMBL" id="KKH69516.1"/>
    </source>
</evidence>
<dbReference type="AlphaFoldDB" id="A0A0F8GF77"/>
<evidence type="ECO:0000313" key="12">
    <source>
        <dbReference type="EMBL" id="KKH27856.1"/>
    </source>
</evidence>
<evidence type="ECO:0000313" key="18">
    <source>
        <dbReference type="Proteomes" id="UP000034253"/>
    </source>
</evidence>
<evidence type="ECO:0000313" key="17">
    <source>
        <dbReference type="Proteomes" id="UP000034227"/>
    </source>
</evidence>
<dbReference type="EMBL" id="JJPM01000007">
    <property type="protein sequence ID" value="KKG81135.1"/>
    <property type="molecule type" value="Genomic_DNA"/>
</dbReference>
<dbReference type="Proteomes" id="UP000034424">
    <property type="component" value="Unassembled WGS sequence"/>
</dbReference>
<evidence type="ECO:0000313" key="7">
    <source>
        <dbReference type="EMBL" id="KKG63609.1"/>
    </source>
</evidence>
<keyword evidence="1" id="KW-0812">Transmembrane</keyword>
<evidence type="ECO:0000313" key="19">
    <source>
        <dbReference type="Proteomes" id="UP000034279"/>
    </source>
</evidence>
<evidence type="ECO:0000313" key="15">
    <source>
        <dbReference type="Proteomes" id="UP000033933"/>
    </source>
</evidence>
<dbReference type="EMBL" id="JJPW01000052">
    <property type="protein sequence ID" value="KKH01021.1"/>
    <property type="molecule type" value="Genomic_DNA"/>
</dbReference>
<dbReference type="EMBL" id="JJPC01000032">
    <property type="protein sequence ID" value="KKG37003.1"/>
    <property type="molecule type" value="Genomic_DNA"/>
</dbReference>
<dbReference type="Proteomes" id="UP000034279">
    <property type="component" value="Unassembled WGS sequence"/>
</dbReference>
<evidence type="ECO:0000313" key="22">
    <source>
        <dbReference type="Proteomes" id="UP000034468"/>
    </source>
</evidence>
<dbReference type="PANTHER" id="PTHR43685:SF13">
    <property type="entry name" value="O ANTIGEN BIOSYNTHESIS RHAMNOSYLTRANSFERASE RFBN"/>
    <property type="match status" value="1"/>
</dbReference>
<evidence type="ECO:0000313" key="8">
    <source>
        <dbReference type="EMBL" id="KKG81135.1"/>
    </source>
</evidence>
<dbReference type="Pfam" id="PF00535">
    <property type="entry name" value="Glycos_transf_2"/>
    <property type="match status" value="1"/>
</dbReference>
<dbReference type="EMBL" id="JJPU01000044">
    <property type="protein sequence ID" value="KKH00482.1"/>
    <property type="molecule type" value="Genomic_DNA"/>
</dbReference>